<name>A0ABR5AKA9_9BACL</name>
<dbReference type="Pfam" id="PF00011">
    <property type="entry name" value="HSP20"/>
    <property type="match status" value="1"/>
</dbReference>
<feature type="domain" description="SHSP" evidence="3">
    <location>
        <begin position="34"/>
        <end position="146"/>
    </location>
</feature>
<dbReference type="InterPro" id="IPR008978">
    <property type="entry name" value="HSP20-like_chaperone"/>
</dbReference>
<comment type="similarity">
    <text evidence="1 2">Belongs to the small heat shock protein (HSP20) family.</text>
</comment>
<evidence type="ECO:0000313" key="4">
    <source>
        <dbReference type="EMBL" id="KIL41449.1"/>
    </source>
</evidence>
<reference evidence="4 5" key="1">
    <citation type="submission" date="2014-12" db="EMBL/GenBank/DDBJ databases">
        <title>Draft genome sequence of Paenibacillus kamchatkensis strain B-2647.</title>
        <authorList>
            <person name="Karlyshev A.V."/>
            <person name="Kudryashova E.B."/>
        </authorList>
    </citation>
    <scope>NUCLEOTIDE SEQUENCE [LARGE SCALE GENOMIC DNA]</scope>
    <source>
        <strain evidence="4 5">VKM B-2647</strain>
    </source>
</reference>
<dbReference type="EMBL" id="JXAK01000009">
    <property type="protein sequence ID" value="KIL41449.1"/>
    <property type="molecule type" value="Genomic_DNA"/>
</dbReference>
<evidence type="ECO:0000256" key="2">
    <source>
        <dbReference type="RuleBase" id="RU003616"/>
    </source>
</evidence>
<keyword evidence="5" id="KW-1185">Reference proteome</keyword>
<proteinExistence type="inferred from homology"/>
<evidence type="ECO:0000256" key="1">
    <source>
        <dbReference type="PROSITE-ProRule" id="PRU00285"/>
    </source>
</evidence>
<dbReference type="PROSITE" id="PS01031">
    <property type="entry name" value="SHSP"/>
    <property type="match status" value="1"/>
</dbReference>
<dbReference type="CDD" id="cd06464">
    <property type="entry name" value="ACD_sHsps-like"/>
    <property type="match status" value="1"/>
</dbReference>
<evidence type="ECO:0000259" key="3">
    <source>
        <dbReference type="PROSITE" id="PS01031"/>
    </source>
</evidence>
<gene>
    <name evidence="4" type="ORF">SD70_07375</name>
</gene>
<dbReference type="Gene3D" id="2.60.40.790">
    <property type="match status" value="1"/>
</dbReference>
<protein>
    <recommendedName>
        <fullName evidence="3">SHSP domain-containing protein</fullName>
    </recommendedName>
</protein>
<dbReference type="RefSeq" id="WP_041046961.1">
    <property type="nucleotide sequence ID" value="NZ_JXAK01000009.1"/>
</dbReference>
<evidence type="ECO:0000313" key="5">
    <source>
        <dbReference type="Proteomes" id="UP000031967"/>
    </source>
</evidence>
<organism evidence="4 5">
    <name type="scientific">Gordoniibacillus kamchatkensis</name>
    <dbReference type="NCBI Taxonomy" id="1590651"/>
    <lineage>
        <taxon>Bacteria</taxon>
        <taxon>Bacillati</taxon>
        <taxon>Bacillota</taxon>
        <taxon>Bacilli</taxon>
        <taxon>Bacillales</taxon>
        <taxon>Paenibacillaceae</taxon>
        <taxon>Gordoniibacillus</taxon>
    </lineage>
</organism>
<sequence length="146" mass="16761">MRDKQQPSPNHEWSSFNEQANEVLGEQFWHDIAGLIPNTGPRIDVYYTPNTVVVVAELPGLLRSDQISIRLEGQSLVLEGDLPRLYPATDKQITLKERFFGSFRRSLPMPKPVARNDIRAKYSQGLLIVELQIEQHEQLTHIPIDF</sequence>
<dbReference type="SUPFAM" id="SSF49764">
    <property type="entry name" value="HSP20-like chaperones"/>
    <property type="match status" value="1"/>
</dbReference>
<dbReference type="Proteomes" id="UP000031967">
    <property type="component" value="Unassembled WGS sequence"/>
</dbReference>
<accession>A0ABR5AKA9</accession>
<comment type="caution">
    <text evidence="4">The sequence shown here is derived from an EMBL/GenBank/DDBJ whole genome shotgun (WGS) entry which is preliminary data.</text>
</comment>
<dbReference type="InterPro" id="IPR002068">
    <property type="entry name" value="A-crystallin/Hsp20_dom"/>
</dbReference>